<reference evidence="3" key="1">
    <citation type="submission" date="2016-11" db="UniProtKB">
        <authorList>
            <consortium name="WormBaseParasite"/>
        </authorList>
    </citation>
    <scope>IDENTIFICATION</scope>
</reference>
<feature type="compositionally biased region" description="Low complexity" evidence="1">
    <location>
        <begin position="23"/>
        <end position="33"/>
    </location>
</feature>
<proteinExistence type="predicted"/>
<evidence type="ECO:0000313" key="3">
    <source>
        <dbReference type="WBParaSite" id="maker-uti_cns_0017235-snap-gene-0.3-mRNA-1"/>
    </source>
</evidence>
<dbReference type="Proteomes" id="UP000095280">
    <property type="component" value="Unplaced"/>
</dbReference>
<sequence>FAQLATMKSQLGAAIGGRKKRSANGGATATDGGAVNMDIGQLDRSTLDTRMHLQGTTDVLSIRSGGGGGAGGMWSRYEHTVRQDDAIRVQTPADLHHRRDKVLDLTSNYQIDTMGAVETGARTQENVYLSENIK</sequence>
<dbReference type="AlphaFoldDB" id="A0A1I8IV50"/>
<dbReference type="WBParaSite" id="maker-uti_cns_0017235-snap-gene-0.3-mRNA-1">
    <property type="protein sequence ID" value="maker-uti_cns_0017235-snap-gene-0.3-mRNA-1"/>
    <property type="gene ID" value="maker-uti_cns_0017235-snap-gene-0.3"/>
</dbReference>
<evidence type="ECO:0000313" key="2">
    <source>
        <dbReference type="Proteomes" id="UP000095280"/>
    </source>
</evidence>
<keyword evidence="2" id="KW-1185">Reference proteome</keyword>
<name>A0A1I8IV50_9PLAT</name>
<feature type="region of interest" description="Disordered" evidence="1">
    <location>
        <begin position="14"/>
        <end position="33"/>
    </location>
</feature>
<protein>
    <submittedName>
        <fullName evidence="3">Type VI secretion system tip protein VgrG</fullName>
    </submittedName>
</protein>
<accession>A0A1I8IV50</accession>
<evidence type="ECO:0000256" key="1">
    <source>
        <dbReference type="SAM" id="MobiDB-lite"/>
    </source>
</evidence>
<organism evidence="2 3">
    <name type="scientific">Macrostomum lignano</name>
    <dbReference type="NCBI Taxonomy" id="282301"/>
    <lineage>
        <taxon>Eukaryota</taxon>
        <taxon>Metazoa</taxon>
        <taxon>Spiralia</taxon>
        <taxon>Lophotrochozoa</taxon>
        <taxon>Platyhelminthes</taxon>
        <taxon>Rhabditophora</taxon>
        <taxon>Macrostomorpha</taxon>
        <taxon>Macrostomida</taxon>
        <taxon>Macrostomidae</taxon>
        <taxon>Macrostomum</taxon>
    </lineage>
</organism>